<name>A0A915JWM6_ROMCU</name>
<organism evidence="1 2">
    <name type="scientific">Romanomermis culicivorax</name>
    <name type="common">Nematode worm</name>
    <dbReference type="NCBI Taxonomy" id="13658"/>
    <lineage>
        <taxon>Eukaryota</taxon>
        <taxon>Metazoa</taxon>
        <taxon>Ecdysozoa</taxon>
        <taxon>Nematoda</taxon>
        <taxon>Enoplea</taxon>
        <taxon>Dorylaimia</taxon>
        <taxon>Mermithida</taxon>
        <taxon>Mermithoidea</taxon>
        <taxon>Mermithidae</taxon>
        <taxon>Romanomermis</taxon>
    </lineage>
</organism>
<protein>
    <submittedName>
        <fullName evidence="2">Uncharacterized protein</fullName>
    </submittedName>
</protein>
<dbReference type="WBParaSite" id="nRc.2.0.1.t30424-RA">
    <property type="protein sequence ID" value="nRc.2.0.1.t30424-RA"/>
    <property type="gene ID" value="nRc.2.0.1.g30424"/>
</dbReference>
<keyword evidence="1" id="KW-1185">Reference proteome</keyword>
<evidence type="ECO:0000313" key="1">
    <source>
        <dbReference type="Proteomes" id="UP000887565"/>
    </source>
</evidence>
<proteinExistence type="predicted"/>
<sequence length="74" mass="8379">MPRKGFNISQYLKEKTLPLFAVTKEDAQKLLDEQKLACKKSPGSWTDFTWHDAKILPNNAPAVIGQDGIQYNET</sequence>
<evidence type="ECO:0000313" key="2">
    <source>
        <dbReference type="WBParaSite" id="nRc.2.0.1.t30424-RA"/>
    </source>
</evidence>
<dbReference type="Proteomes" id="UP000887565">
    <property type="component" value="Unplaced"/>
</dbReference>
<reference evidence="2" key="1">
    <citation type="submission" date="2022-11" db="UniProtKB">
        <authorList>
            <consortium name="WormBaseParasite"/>
        </authorList>
    </citation>
    <scope>IDENTIFICATION</scope>
</reference>
<accession>A0A915JWM6</accession>
<dbReference type="AlphaFoldDB" id="A0A915JWM6"/>